<protein>
    <submittedName>
        <fullName evidence="2">Uncharacterized protein</fullName>
    </submittedName>
</protein>
<organism evidence="2 3">
    <name type="scientific">Peronospora matthiolae</name>
    <dbReference type="NCBI Taxonomy" id="2874970"/>
    <lineage>
        <taxon>Eukaryota</taxon>
        <taxon>Sar</taxon>
        <taxon>Stramenopiles</taxon>
        <taxon>Oomycota</taxon>
        <taxon>Peronosporomycetes</taxon>
        <taxon>Peronosporales</taxon>
        <taxon>Peronosporaceae</taxon>
        <taxon>Peronospora</taxon>
    </lineage>
</organism>
<evidence type="ECO:0000313" key="3">
    <source>
        <dbReference type="Proteomes" id="UP001162060"/>
    </source>
</evidence>
<reference evidence="2" key="1">
    <citation type="submission" date="2024-01" db="EMBL/GenBank/DDBJ databases">
        <authorList>
            <person name="Webb A."/>
        </authorList>
    </citation>
    <scope>NUCLEOTIDE SEQUENCE</scope>
    <source>
        <strain evidence="2">Pm1</strain>
    </source>
</reference>
<evidence type="ECO:0000313" key="2">
    <source>
        <dbReference type="EMBL" id="CAK7923073.1"/>
    </source>
</evidence>
<dbReference type="Proteomes" id="UP001162060">
    <property type="component" value="Unassembled WGS sequence"/>
</dbReference>
<proteinExistence type="predicted"/>
<sequence length="162" mass="18184">MALCVRYIQSHRTTRRGGRTESPAYTDIGRAGAPDSQRDGRTEGLPIHNEAVEQGFPHTRTSVEQGFPSSSEAVEQGLPHTHTTAEHRLPIVNEVVEQRLPHTSEAVDDELPPLIDENERAVDLNVNDVVETELPRLAGGYFILQRQRRSSLEQWLKTQEKA</sequence>
<dbReference type="AlphaFoldDB" id="A0AAV1TP28"/>
<feature type="region of interest" description="Disordered" evidence="1">
    <location>
        <begin position="9"/>
        <end position="43"/>
    </location>
</feature>
<dbReference type="EMBL" id="CAKLBY020000067">
    <property type="protein sequence ID" value="CAK7923073.1"/>
    <property type="molecule type" value="Genomic_DNA"/>
</dbReference>
<gene>
    <name evidence="2" type="ORF">PM001_LOCUS8223</name>
</gene>
<evidence type="ECO:0000256" key="1">
    <source>
        <dbReference type="SAM" id="MobiDB-lite"/>
    </source>
</evidence>
<accession>A0AAV1TP28</accession>
<name>A0AAV1TP28_9STRA</name>
<comment type="caution">
    <text evidence="2">The sequence shown here is derived from an EMBL/GenBank/DDBJ whole genome shotgun (WGS) entry which is preliminary data.</text>
</comment>